<comment type="caution">
    <text evidence="1">The sequence shown here is derived from an EMBL/GenBank/DDBJ whole genome shotgun (WGS) entry which is preliminary data.</text>
</comment>
<name>A0ABU8HV42_9BACI</name>
<organism evidence="1 2">
    <name type="scientific">Bacillus luti</name>
    <dbReference type="NCBI Taxonomy" id="2026191"/>
    <lineage>
        <taxon>Bacteria</taxon>
        <taxon>Bacillati</taxon>
        <taxon>Bacillota</taxon>
        <taxon>Bacilli</taxon>
        <taxon>Bacillales</taxon>
        <taxon>Bacillaceae</taxon>
        <taxon>Bacillus</taxon>
        <taxon>Bacillus cereus group</taxon>
    </lineage>
</organism>
<dbReference type="Gene3D" id="3.50.50.60">
    <property type="entry name" value="FAD/NAD(P)-binding domain"/>
    <property type="match status" value="2"/>
</dbReference>
<dbReference type="SUPFAM" id="SSF51905">
    <property type="entry name" value="FAD/NAD(P)-binding domain"/>
    <property type="match status" value="1"/>
</dbReference>
<sequence length="440" mass="51050">MFNKAVVIGGSLAGKLAAKALSTTFKEVIIIEAGEKWDGKASRKRVPQSNHPHVLLKGGEKAIEELFPNITNELIEAGSIENNFTRDLKWHQFGLWKQPFIGEVQMIQQSRLLLEWHIQKRIDQILNITTKYETLVEGLLVDVKIHKVCGVKVKCLETGMQEEIHADIIVDASGFGSKSIEWLREYDIEVQEEKVRIDLFYTTKMFQLKENETLNCCNMLMSPSFPDNPYGVLIQTIEDNRYFVTFSGYANEKAPQTDEEFYNFAENLSISNVTDFLNKAEAISHIKTYKIPYQVRRRFDLVNNLPERLLVVGDAHCRFDPVFGQGVSVAAMEAHQLQLLLQRRQKLDKTFTQQFYKETAHIIQTPWEMTTTEISRHPQLKRELTIKQKFQLWYTKQIYQLSATDSDVYIRLVRVMNLIRSPFHLFHPKVLLAVLLKRKK</sequence>
<dbReference type="PANTHER" id="PTHR43422">
    <property type="entry name" value="THIAMINE THIAZOLE SYNTHASE"/>
    <property type="match status" value="1"/>
</dbReference>
<dbReference type="PANTHER" id="PTHR43422:SF3">
    <property type="entry name" value="THIAMINE THIAZOLE SYNTHASE"/>
    <property type="match status" value="1"/>
</dbReference>
<dbReference type="EMBL" id="JBBAGW010000004">
    <property type="protein sequence ID" value="MEI5930245.1"/>
    <property type="molecule type" value="Genomic_DNA"/>
</dbReference>
<accession>A0ABU8HV42</accession>
<dbReference type="RefSeq" id="WP_185914373.1">
    <property type="nucleotide sequence ID" value="NZ_JBBAGV010000004.1"/>
</dbReference>
<dbReference type="Pfam" id="PF12831">
    <property type="entry name" value="FAD_oxidored"/>
    <property type="match status" value="1"/>
</dbReference>
<evidence type="ECO:0000313" key="2">
    <source>
        <dbReference type="Proteomes" id="UP001365619"/>
    </source>
</evidence>
<reference evidence="1 2" key="1">
    <citation type="submission" date="2024-03" db="EMBL/GenBank/DDBJ databases">
        <title>A Rare Waterborne Outbreak of Bacillus cereus in China: Epidemiologic Survey, Genomic Insights and Virulence Characteristics.</title>
        <authorList>
            <person name="Wang S."/>
        </authorList>
    </citation>
    <scope>NUCLEOTIDE SEQUENCE [LARGE SCALE GENOMIC DNA]</scope>
    <source>
        <strain evidence="1 2">BC008</strain>
    </source>
</reference>
<dbReference type="Proteomes" id="UP001365619">
    <property type="component" value="Unassembled WGS sequence"/>
</dbReference>
<gene>
    <name evidence="1" type="ORF">WBS43_16085</name>
</gene>
<evidence type="ECO:0000313" key="1">
    <source>
        <dbReference type="EMBL" id="MEI5930245.1"/>
    </source>
</evidence>
<proteinExistence type="predicted"/>
<keyword evidence="2" id="KW-1185">Reference proteome</keyword>
<dbReference type="InterPro" id="IPR036188">
    <property type="entry name" value="FAD/NAD-bd_sf"/>
</dbReference>
<protein>
    <submittedName>
        <fullName evidence="1">FAD/NAD(P)-binding protein</fullName>
    </submittedName>
</protein>